<protein>
    <submittedName>
        <fullName evidence="4">Beta-glucuronidase-like</fullName>
    </submittedName>
</protein>
<dbReference type="InterPro" id="IPR008979">
    <property type="entry name" value="Galactose-bd-like_sf"/>
</dbReference>
<keyword evidence="3" id="KW-1185">Reference proteome</keyword>
<comment type="similarity">
    <text evidence="1">Belongs to the glycosyl hydrolase 2 family.</text>
</comment>
<dbReference type="Pfam" id="PF02837">
    <property type="entry name" value="Glyco_hydro_2_N"/>
    <property type="match status" value="1"/>
</dbReference>
<dbReference type="Gene3D" id="2.60.120.260">
    <property type="entry name" value="Galactose-binding domain-like"/>
    <property type="match status" value="1"/>
</dbReference>
<proteinExistence type="inferred from homology"/>
<dbReference type="Proteomes" id="UP000694923">
    <property type="component" value="Unplaced"/>
</dbReference>
<evidence type="ECO:0000313" key="4">
    <source>
        <dbReference type="RefSeq" id="XP_008583244.1"/>
    </source>
</evidence>
<evidence type="ECO:0000313" key="3">
    <source>
        <dbReference type="Proteomes" id="UP000694923"/>
    </source>
</evidence>
<dbReference type="SUPFAM" id="SSF49785">
    <property type="entry name" value="Galactose-binding domain-like"/>
    <property type="match status" value="1"/>
</dbReference>
<organism evidence="3 4">
    <name type="scientific">Galeopterus variegatus</name>
    <name type="common">Malayan flying lemur</name>
    <name type="synonym">Cynocephalus variegatus</name>
    <dbReference type="NCBI Taxonomy" id="482537"/>
    <lineage>
        <taxon>Eukaryota</taxon>
        <taxon>Metazoa</taxon>
        <taxon>Chordata</taxon>
        <taxon>Craniata</taxon>
        <taxon>Vertebrata</taxon>
        <taxon>Euteleostomi</taxon>
        <taxon>Mammalia</taxon>
        <taxon>Eutheria</taxon>
        <taxon>Euarchontoglires</taxon>
        <taxon>Dermoptera</taxon>
        <taxon>Cynocephalidae</taxon>
        <taxon>Galeopterus</taxon>
    </lineage>
</organism>
<feature type="domain" description="Glycosyl hydrolases family 2 sugar binding" evidence="2">
    <location>
        <begin position="27"/>
        <end position="161"/>
    </location>
</feature>
<evidence type="ECO:0000256" key="1">
    <source>
        <dbReference type="ARBA" id="ARBA00007401"/>
    </source>
</evidence>
<name>A0ABM0RRK3_GALVR</name>
<dbReference type="PANTHER" id="PTHR10066">
    <property type="entry name" value="BETA-GLUCURONIDASE"/>
    <property type="match status" value="1"/>
</dbReference>
<dbReference type="InterPro" id="IPR006104">
    <property type="entry name" value="Glyco_hydro_2_N"/>
</dbReference>
<gene>
    <name evidence="4" type="primary">LOC103600702</name>
</gene>
<dbReference type="PANTHER" id="PTHR10066:SF67">
    <property type="entry name" value="BETA-GLUCURONIDASE"/>
    <property type="match status" value="1"/>
</dbReference>
<evidence type="ECO:0000259" key="2">
    <source>
        <dbReference type="Pfam" id="PF02837"/>
    </source>
</evidence>
<accession>A0ABM0RRK3</accession>
<dbReference type="RefSeq" id="XP_008583244.1">
    <property type="nucleotide sequence ID" value="XM_008585022.1"/>
</dbReference>
<sequence>WYRRPLRESGPILDMPVPSSFNDVSQDGQLRNFIGWVWYEREAALPQRWTQDLGTRVVLRIGSAHYYAIVWVNGVHVAEHEGGHLPFEADISKLVQSGPLSSCRITIAINNTLTPHTLPPGTILYKTDTSKYPKGYFVQNINFDFFNYAGLHRPVLLYTTPTAYIDDITVTTGVDQSTGEGSWQDLLSAGPRVALLPVWKDPSGKRLSSIS</sequence>
<feature type="non-terminal residue" evidence="4">
    <location>
        <position position="1"/>
    </location>
</feature>
<dbReference type="GeneID" id="103600702"/>
<reference evidence="4" key="1">
    <citation type="submission" date="2025-08" db="UniProtKB">
        <authorList>
            <consortium name="RefSeq"/>
        </authorList>
    </citation>
    <scope>IDENTIFICATION</scope>
</reference>